<protein>
    <recommendedName>
        <fullName evidence="3">Transposase</fullName>
    </recommendedName>
</protein>
<accession>A0A5B3G9P1</accession>
<evidence type="ECO:0008006" key="3">
    <source>
        <dbReference type="Google" id="ProtNLM"/>
    </source>
</evidence>
<dbReference type="Proteomes" id="UP000323567">
    <property type="component" value="Unassembled WGS sequence"/>
</dbReference>
<gene>
    <name evidence="1" type="ORF">F2Y13_07885</name>
</gene>
<evidence type="ECO:0000313" key="2">
    <source>
        <dbReference type="Proteomes" id="UP000323567"/>
    </source>
</evidence>
<sequence>MAYNNKNHIRKREHAVRITKQYYEPGRQDRCLKWVWKKYIYDQFHVEYAAYLSWLRKERERTQQDIRQPTLFD</sequence>
<proteinExistence type="predicted"/>
<evidence type="ECO:0000313" key="1">
    <source>
        <dbReference type="EMBL" id="KAA2370241.1"/>
    </source>
</evidence>
<organism evidence="1 2">
    <name type="scientific">Alistipes shahii</name>
    <dbReference type="NCBI Taxonomy" id="328814"/>
    <lineage>
        <taxon>Bacteria</taxon>
        <taxon>Pseudomonadati</taxon>
        <taxon>Bacteroidota</taxon>
        <taxon>Bacteroidia</taxon>
        <taxon>Bacteroidales</taxon>
        <taxon>Rikenellaceae</taxon>
        <taxon>Alistipes</taxon>
    </lineage>
</organism>
<reference evidence="1 2" key="1">
    <citation type="journal article" date="2019" name="Nat. Med.">
        <title>A library of human gut bacterial isolates paired with longitudinal multiomics data enables mechanistic microbiome research.</title>
        <authorList>
            <person name="Poyet M."/>
            <person name="Groussin M."/>
            <person name="Gibbons S.M."/>
            <person name="Avila-Pacheco J."/>
            <person name="Jiang X."/>
            <person name="Kearney S.M."/>
            <person name="Perrotta A.R."/>
            <person name="Berdy B."/>
            <person name="Zhao S."/>
            <person name="Lieberman T.D."/>
            <person name="Swanson P.K."/>
            <person name="Smith M."/>
            <person name="Roesemann S."/>
            <person name="Alexander J.E."/>
            <person name="Rich S.A."/>
            <person name="Livny J."/>
            <person name="Vlamakis H."/>
            <person name="Clish C."/>
            <person name="Bullock K."/>
            <person name="Deik A."/>
            <person name="Scott J."/>
            <person name="Pierce K.A."/>
            <person name="Xavier R.J."/>
            <person name="Alm E.J."/>
        </authorList>
    </citation>
    <scope>NUCLEOTIDE SEQUENCE [LARGE SCALE GENOMIC DNA]</scope>
    <source>
        <strain evidence="1 2">BIOML-A2</strain>
    </source>
</reference>
<dbReference type="AlphaFoldDB" id="A0A5B3G9P1"/>
<name>A0A5B3G9P1_9BACT</name>
<dbReference type="RefSeq" id="WP_118406691.1">
    <property type="nucleotide sequence ID" value="NZ_CATVWL010000033.1"/>
</dbReference>
<dbReference type="EMBL" id="VVXK01000009">
    <property type="protein sequence ID" value="KAA2370241.1"/>
    <property type="molecule type" value="Genomic_DNA"/>
</dbReference>
<comment type="caution">
    <text evidence="1">The sequence shown here is derived from an EMBL/GenBank/DDBJ whole genome shotgun (WGS) entry which is preliminary data.</text>
</comment>